<keyword evidence="2 14" id="KW-0813">Transport</keyword>
<keyword evidence="8 14" id="KW-0618">Plastoquinone</keyword>
<keyword evidence="4 17" id="KW-0934">Plastid</keyword>
<dbReference type="GO" id="GO:0009535">
    <property type="term" value="C:chloroplast thylakoid membrane"/>
    <property type="evidence" value="ECO:0007669"/>
    <property type="project" value="UniProtKB-SubCell"/>
</dbReference>
<dbReference type="PRINTS" id="PR01434">
    <property type="entry name" value="NADHDHGNASE5"/>
</dbReference>
<protein>
    <recommendedName>
        <fullName evidence="14">NAD(P)H-quinone oxidoreductase subunit 2, chloroplastic</fullName>
        <ecNumber evidence="14">7.1.1.-</ecNumber>
    </recommendedName>
    <alternativeName>
        <fullName evidence="14">NAD(P)H dehydrogenase, subunit 2</fullName>
    </alternativeName>
    <alternativeName>
        <fullName evidence="14">NADH-plastoquinone oxidoreductase subunit 2</fullName>
    </alternativeName>
</protein>
<comment type="subunit">
    <text evidence="14">NDH is composed of at least 16 different subunits, 5 of which are encoded in the nucleus.</text>
</comment>
<dbReference type="NCBIfam" id="TIGR01770">
    <property type="entry name" value="NDH_I_N"/>
    <property type="match status" value="1"/>
</dbReference>
<accession>A0A5P8GS53</accession>
<feature type="transmembrane region" description="Helical" evidence="14">
    <location>
        <begin position="378"/>
        <end position="400"/>
    </location>
</feature>
<evidence type="ECO:0000256" key="5">
    <source>
        <dbReference type="ARBA" id="ARBA00022692"/>
    </source>
</evidence>
<feature type="transmembrane region" description="Helical" evidence="14">
    <location>
        <begin position="111"/>
        <end position="128"/>
    </location>
</feature>
<evidence type="ECO:0000256" key="3">
    <source>
        <dbReference type="ARBA" id="ARBA00022528"/>
    </source>
</evidence>
<evidence type="ECO:0000256" key="10">
    <source>
        <dbReference type="ARBA" id="ARBA00022989"/>
    </source>
</evidence>
<feature type="domain" description="NADH:quinone oxidoreductase/Mrp antiporter transmembrane" evidence="15">
    <location>
        <begin position="131"/>
        <end position="428"/>
    </location>
</feature>
<dbReference type="GO" id="GO:0048038">
    <property type="term" value="F:quinone binding"/>
    <property type="evidence" value="ECO:0007669"/>
    <property type="project" value="UniProtKB-KW"/>
</dbReference>
<keyword evidence="3 17" id="KW-0150">Chloroplast</keyword>
<geneLocation type="chloroplast" evidence="17"/>
<comment type="catalytic activity">
    <reaction evidence="14">
        <text>a plastoquinone + NADPH + (n+1) H(+)(in) = a plastoquinol + NADP(+) + n H(+)(out)</text>
        <dbReference type="Rhea" id="RHEA:42612"/>
        <dbReference type="Rhea" id="RHEA-COMP:9561"/>
        <dbReference type="Rhea" id="RHEA-COMP:9562"/>
        <dbReference type="ChEBI" id="CHEBI:15378"/>
        <dbReference type="ChEBI" id="CHEBI:17757"/>
        <dbReference type="ChEBI" id="CHEBI:57783"/>
        <dbReference type="ChEBI" id="CHEBI:58349"/>
        <dbReference type="ChEBI" id="CHEBI:62192"/>
    </reaction>
</comment>
<dbReference type="GO" id="GO:0042773">
    <property type="term" value="P:ATP synthesis coupled electron transport"/>
    <property type="evidence" value="ECO:0007669"/>
    <property type="project" value="InterPro"/>
</dbReference>
<keyword evidence="5 14" id="KW-0812">Transmembrane</keyword>
<feature type="transmembrane region" description="Helical" evidence="14">
    <location>
        <begin position="281"/>
        <end position="301"/>
    </location>
</feature>
<feature type="transmembrane region" description="Helical" evidence="14">
    <location>
        <begin position="6"/>
        <end position="31"/>
    </location>
</feature>
<dbReference type="GO" id="GO:0008137">
    <property type="term" value="F:NADH dehydrogenase (ubiquinone) activity"/>
    <property type="evidence" value="ECO:0007669"/>
    <property type="project" value="InterPro"/>
</dbReference>
<feature type="transmembrane region" description="Helical" evidence="14">
    <location>
        <begin position="166"/>
        <end position="188"/>
    </location>
</feature>
<feature type="transmembrane region" description="Helical" evidence="14">
    <location>
        <begin position="208"/>
        <end position="229"/>
    </location>
</feature>
<evidence type="ECO:0000256" key="1">
    <source>
        <dbReference type="ARBA" id="ARBA00004141"/>
    </source>
</evidence>
<feature type="transmembrane region" description="Helical" evidence="14">
    <location>
        <begin position="43"/>
        <end position="64"/>
    </location>
</feature>
<comment type="catalytic activity">
    <reaction evidence="14">
        <text>a plastoquinone + NADH + (n+1) H(+)(in) = a plastoquinol + NAD(+) + n H(+)(out)</text>
        <dbReference type="Rhea" id="RHEA:42608"/>
        <dbReference type="Rhea" id="RHEA-COMP:9561"/>
        <dbReference type="Rhea" id="RHEA-COMP:9562"/>
        <dbReference type="ChEBI" id="CHEBI:15378"/>
        <dbReference type="ChEBI" id="CHEBI:17757"/>
        <dbReference type="ChEBI" id="CHEBI:57540"/>
        <dbReference type="ChEBI" id="CHEBI:57945"/>
        <dbReference type="ChEBI" id="CHEBI:62192"/>
    </reaction>
</comment>
<dbReference type="Pfam" id="PF19530">
    <property type="entry name" value="Ndh2_N"/>
    <property type="match status" value="1"/>
</dbReference>
<evidence type="ECO:0000256" key="4">
    <source>
        <dbReference type="ARBA" id="ARBA00022640"/>
    </source>
</evidence>
<keyword evidence="12 14" id="KW-0793">Thylakoid</keyword>
<evidence type="ECO:0000259" key="16">
    <source>
        <dbReference type="Pfam" id="PF19530"/>
    </source>
</evidence>
<dbReference type="HAMAP" id="MF_00445">
    <property type="entry name" value="NDH1_NuoN_1"/>
    <property type="match status" value="1"/>
</dbReference>
<organism evidence="17">
    <name type="scientific">Bredia yunnanensis</name>
    <dbReference type="NCBI Taxonomy" id="2486686"/>
    <lineage>
        <taxon>Eukaryota</taxon>
        <taxon>Viridiplantae</taxon>
        <taxon>Streptophyta</taxon>
        <taxon>Embryophyta</taxon>
        <taxon>Tracheophyta</taxon>
        <taxon>Spermatophyta</taxon>
        <taxon>Magnoliopsida</taxon>
        <taxon>eudicotyledons</taxon>
        <taxon>Gunneridae</taxon>
        <taxon>Pentapetalae</taxon>
        <taxon>rosids</taxon>
        <taxon>malvids</taxon>
        <taxon>Myrtales</taxon>
        <taxon>Melastomataceae</taxon>
        <taxon>Melastomatoideae</taxon>
        <taxon>Sonerileae</taxon>
        <taxon>Bredia</taxon>
    </lineage>
</organism>
<dbReference type="PANTHER" id="PTHR22773">
    <property type="entry name" value="NADH DEHYDROGENASE"/>
    <property type="match status" value="1"/>
</dbReference>
<keyword evidence="6 14" id="KW-0874">Quinone</keyword>
<evidence type="ECO:0000256" key="2">
    <source>
        <dbReference type="ARBA" id="ARBA00022448"/>
    </source>
</evidence>
<evidence type="ECO:0000256" key="7">
    <source>
        <dbReference type="ARBA" id="ARBA00022857"/>
    </source>
</evidence>
<name>A0A5P8GS53_9MYRT</name>
<feature type="domain" description="NAD(P)H-quinone oxidoreductase subunit 2 N-terminal" evidence="16">
    <location>
        <begin position="2"/>
        <end position="102"/>
    </location>
</feature>
<keyword evidence="10 14" id="KW-1133">Transmembrane helix</keyword>
<dbReference type="GO" id="GO:0019684">
    <property type="term" value="P:photosynthesis, light reaction"/>
    <property type="evidence" value="ECO:0007669"/>
    <property type="project" value="UniProtKB-UniRule"/>
</dbReference>
<feature type="transmembrane region" description="Helical" evidence="14">
    <location>
        <begin position="84"/>
        <end position="104"/>
    </location>
</feature>
<evidence type="ECO:0000313" key="17">
    <source>
        <dbReference type="EMBL" id="QFQ45155.1"/>
    </source>
</evidence>
<feature type="transmembrane region" description="Helical" evidence="14">
    <location>
        <begin position="308"/>
        <end position="327"/>
    </location>
</feature>
<keyword evidence="9 14" id="KW-1278">Translocase</keyword>
<evidence type="ECO:0000256" key="6">
    <source>
        <dbReference type="ARBA" id="ARBA00022719"/>
    </source>
</evidence>
<evidence type="ECO:0000256" key="14">
    <source>
        <dbReference type="HAMAP-Rule" id="MF_00445"/>
    </source>
</evidence>
<dbReference type="EC" id="7.1.1.-" evidence="14"/>
<feature type="transmembrane region" description="Helical" evidence="14">
    <location>
        <begin position="465"/>
        <end position="487"/>
    </location>
</feature>
<comment type="subcellular location">
    <subcellularLocation>
        <location evidence="1">Membrane</location>
        <topology evidence="1">Multi-pass membrane protein</topology>
    </subcellularLocation>
    <subcellularLocation>
        <location evidence="14">Plastid</location>
        <location evidence="14">Chloroplast thylakoid membrane</location>
        <topology evidence="14">Multi-pass membrane protein</topology>
    </subcellularLocation>
</comment>
<evidence type="ECO:0000256" key="11">
    <source>
        <dbReference type="ARBA" id="ARBA00023027"/>
    </source>
</evidence>
<dbReference type="Pfam" id="PF00361">
    <property type="entry name" value="Proton_antipo_M"/>
    <property type="match status" value="1"/>
</dbReference>
<dbReference type="InterPro" id="IPR045693">
    <property type="entry name" value="Ndh2_N"/>
</dbReference>
<dbReference type="AlphaFoldDB" id="A0A5P8GS53"/>
<feature type="transmembrane region" description="Helical" evidence="14">
    <location>
        <begin position="249"/>
        <end position="269"/>
    </location>
</feature>
<dbReference type="EMBL" id="MK994867">
    <property type="protein sequence ID" value="QFQ45155.1"/>
    <property type="molecule type" value="Genomic_DNA"/>
</dbReference>
<dbReference type="NCBIfam" id="NF002701">
    <property type="entry name" value="PRK02504.1"/>
    <property type="match status" value="1"/>
</dbReference>
<reference evidence="17" key="1">
    <citation type="submission" date="2019-05" db="EMBL/GenBank/DDBJ databases">
        <title>Chloroplast phylogenomics of Sonerileae/Dissochaeteae, with a special focus on Phyllagathis.</title>
        <authorList>
            <person name="Zhou Q.J."/>
            <person name="Lin C.W."/>
            <person name="Ng W.L."/>
            <person name="Zhou R.C."/>
            <person name="Liu Y."/>
        </authorList>
    </citation>
    <scope>NUCLEOTIDE SEQUENCE</scope>
    <source>
        <strain evidence="17">Liu627</strain>
    </source>
</reference>
<proteinExistence type="inferred from homology"/>
<gene>
    <name evidence="14 17" type="primary">ndhB</name>
</gene>
<sequence>MFMKAFHLLLFDGSLILPECILIFGLILLLMIDSTSDQKDIPWFYFISSTSLVMSITALLLFRWREEPMIIFSGNFQTNNFNEIFQFLILLCSTLCIPLSVEYIECTEMAITEFLLFVLTATLGGMFLCGANDLITIFVAPECFSLCSYLLSGYTKKDVRSNEATMKYLLMGGASSSILVHGFSWLYGSSGGEIELQEIVNGLINTQMYNSPGILIALIFITVGIGFKLSLAPSHQWTPDVYEGSPTPVVAFLSVTSKVAALALATRIFDIPFYFSSNEWHLLLEILAILSMILGNLIAITQTSMKRMLAYSSIGQIGYVIIGIIVGDSNGGYASMITYMLFYISMNLGTCACIVLFGLRTGTDNIRDYAGLYTKDPFLALSLALCLLSLGGLPPLAGFFGKLHLFWCGWQAGLYFLVSIGLLTSVISIYYYLKIIKLLMTGRNQEITPHVRNYRRSPLRSNNSIELSMIVCVIASTIPGISMNPIISIAQDTLF</sequence>
<evidence type="ECO:0000256" key="13">
    <source>
        <dbReference type="ARBA" id="ARBA00023136"/>
    </source>
</evidence>
<keyword evidence="7 14" id="KW-0521">NADP</keyword>
<keyword evidence="11 14" id="KW-0520">NAD</keyword>
<feature type="transmembrane region" description="Helical" evidence="14">
    <location>
        <begin position="333"/>
        <end position="357"/>
    </location>
</feature>
<evidence type="ECO:0000259" key="15">
    <source>
        <dbReference type="Pfam" id="PF00361"/>
    </source>
</evidence>
<dbReference type="InterPro" id="IPR001750">
    <property type="entry name" value="ND/Mrp_TM"/>
</dbReference>
<evidence type="ECO:0000256" key="8">
    <source>
        <dbReference type="ARBA" id="ARBA00022957"/>
    </source>
</evidence>
<dbReference type="GO" id="GO:0016655">
    <property type="term" value="F:oxidoreductase activity, acting on NAD(P)H, quinone or similar compound as acceptor"/>
    <property type="evidence" value="ECO:0007669"/>
    <property type="project" value="UniProtKB-UniRule"/>
</dbReference>
<dbReference type="InterPro" id="IPR010096">
    <property type="entry name" value="NADH-Q_OxRdtase_suN/2"/>
</dbReference>
<evidence type="ECO:0000256" key="12">
    <source>
        <dbReference type="ARBA" id="ARBA00023078"/>
    </source>
</evidence>
<evidence type="ECO:0000256" key="9">
    <source>
        <dbReference type="ARBA" id="ARBA00022967"/>
    </source>
</evidence>
<comment type="function">
    <text evidence="14">NDH shuttles electrons from NAD(P)H:plastoquinone, via FMN and iron-sulfur (Fe-S) centers, to quinones in the photosynthetic chain and possibly in a chloroplast respiratory chain. The immediate electron acceptor for the enzyme in this species is believed to be plastoquinone. Couples the redox reaction to proton translocation, and thus conserves the redox energy in a proton gradient.</text>
</comment>
<feature type="transmembrane region" description="Helical" evidence="14">
    <location>
        <begin position="412"/>
        <end position="433"/>
    </location>
</feature>
<comment type="similarity">
    <text evidence="14">Belongs to the complex I subunit 2 family.</text>
</comment>
<keyword evidence="13 14" id="KW-0472">Membrane</keyword>